<dbReference type="InterPro" id="IPR017926">
    <property type="entry name" value="GATASE"/>
</dbReference>
<dbReference type="InterPro" id="IPR029062">
    <property type="entry name" value="Class_I_gatase-like"/>
</dbReference>
<proteinExistence type="predicted"/>
<dbReference type="PANTHER" id="PTHR42695">
    <property type="entry name" value="GLUTAMINE AMIDOTRANSFERASE YLR126C-RELATED"/>
    <property type="match status" value="1"/>
</dbReference>
<reference evidence="3" key="1">
    <citation type="journal article" date="2017" name="Proc. Natl. Acad. Sci. U.S.A.">
        <title>Simulation of Deepwater Horizon oil plume reveals substrate specialization within a complex community of hydrocarbon degraders.</title>
        <authorList>
            <person name="Hu P."/>
            <person name="Dubinsky E.A."/>
            <person name="Probst A.J."/>
            <person name="Wang J."/>
            <person name="Sieber C.M.K."/>
            <person name="Tom L.M."/>
            <person name="Gardinali P."/>
            <person name="Banfield J.F."/>
            <person name="Atlas R.M."/>
            <person name="Andersen G.L."/>
        </authorList>
    </citation>
    <scope>NUCLEOTIDE SEQUENCE [LARGE SCALE GENOMIC DNA]</scope>
</reference>
<name>A0A1Y5HIA0_OLEAN</name>
<dbReference type="PANTHER" id="PTHR42695:SF5">
    <property type="entry name" value="GLUTAMINE AMIDOTRANSFERASE YLR126C-RELATED"/>
    <property type="match status" value="1"/>
</dbReference>
<comment type="caution">
    <text evidence="2">The sequence shown here is derived from an EMBL/GenBank/DDBJ whole genome shotgun (WGS) entry which is preliminary data.</text>
</comment>
<protein>
    <recommendedName>
        <fullName evidence="1">Glutamine amidotransferase domain-containing protein</fullName>
    </recommendedName>
</protein>
<dbReference type="AlphaFoldDB" id="A0A1Y5HIA0"/>
<dbReference type="CDD" id="cd01741">
    <property type="entry name" value="GATase1_1"/>
    <property type="match status" value="1"/>
</dbReference>
<feature type="domain" description="Glutamine amidotransferase" evidence="1">
    <location>
        <begin position="86"/>
        <end position="195"/>
    </location>
</feature>
<dbReference type="Gene3D" id="3.40.50.880">
    <property type="match status" value="1"/>
</dbReference>
<dbReference type="InterPro" id="IPR044992">
    <property type="entry name" value="ChyE-like"/>
</dbReference>
<dbReference type="Proteomes" id="UP000227088">
    <property type="component" value="Unassembled WGS sequence"/>
</dbReference>
<dbReference type="SUPFAM" id="SSF52317">
    <property type="entry name" value="Class I glutamine amidotransferase-like"/>
    <property type="match status" value="1"/>
</dbReference>
<evidence type="ECO:0000313" key="3">
    <source>
        <dbReference type="Proteomes" id="UP000227088"/>
    </source>
</evidence>
<evidence type="ECO:0000259" key="1">
    <source>
        <dbReference type="Pfam" id="PF00117"/>
    </source>
</evidence>
<accession>A0A1Y5HIA0</accession>
<dbReference type="PROSITE" id="PS51273">
    <property type="entry name" value="GATASE_TYPE_1"/>
    <property type="match status" value="1"/>
</dbReference>
<evidence type="ECO:0000313" key="2">
    <source>
        <dbReference type="EMBL" id="OUS36730.1"/>
    </source>
</evidence>
<sequence>MRIGLLETDVLYDDLVEDYGSYGLMFEKYFSQLDSTQLNSSPLEFVYYQVQQGELPLFLDECDAYLITGSKAGAYEDYGWITQLSNWIIEAHQAKAKILGICFGHQLIAYALGGHVEESDKGWGIGVRSLHTSSDSPFSQPLPKYLDLIYSHKDQVTKLPKGANNFLADGFCPYAGFTMGQHIVTFQGHPEFNAEYSQRLLSRRAKVIGEPTYSQGIHSLRQSTDANFIGRLILDFLRPAQTQLEVENSQVQIEEKMNENS</sequence>
<organism evidence="2 3">
    <name type="scientific">Oleispira antarctica</name>
    <dbReference type="NCBI Taxonomy" id="188908"/>
    <lineage>
        <taxon>Bacteria</taxon>
        <taxon>Pseudomonadati</taxon>
        <taxon>Pseudomonadota</taxon>
        <taxon>Gammaproteobacteria</taxon>
        <taxon>Oceanospirillales</taxon>
        <taxon>Oceanospirillaceae</taxon>
        <taxon>Oleispira</taxon>
    </lineage>
</organism>
<dbReference type="EMBL" id="MABE01000653">
    <property type="protein sequence ID" value="OUS36730.1"/>
    <property type="molecule type" value="Genomic_DNA"/>
</dbReference>
<dbReference type="Pfam" id="PF00117">
    <property type="entry name" value="GATase"/>
    <property type="match status" value="1"/>
</dbReference>
<gene>
    <name evidence="2" type="ORF">A9R00_11420</name>
</gene>
<dbReference type="GO" id="GO:0005829">
    <property type="term" value="C:cytosol"/>
    <property type="evidence" value="ECO:0007669"/>
    <property type="project" value="TreeGrafter"/>
</dbReference>